<name>E1IFJ1_9CHLR</name>
<evidence type="ECO:0000313" key="5">
    <source>
        <dbReference type="Proteomes" id="UP000054010"/>
    </source>
</evidence>
<dbReference type="Pfam" id="PF13185">
    <property type="entry name" value="GAF_2"/>
    <property type="match status" value="4"/>
</dbReference>
<keyword evidence="2" id="KW-0175">Coiled coil</keyword>
<dbReference type="EMBL" id="ADVR01000092">
    <property type="protein sequence ID" value="EFO80007.1"/>
    <property type="molecule type" value="Genomic_DNA"/>
</dbReference>
<evidence type="ECO:0000313" key="4">
    <source>
        <dbReference type="EMBL" id="EFO80007.1"/>
    </source>
</evidence>
<evidence type="ECO:0000256" key="1">
    <source>
        <dbReference type="ARBA" id="ARBA00022801"/>
    </source>
</evidence>
<dbReference type="InterPro" id="IPR052016">
    <property type="entry name" value="Bact_Sigma-Reg"/>
</dbReference>
<dbReference type="PROSITE" id="PS50046">
    <property type="entry name" value="PHYTOCHROME_2"/>
    <property type="match status" value="1"/>
</dbReference>
<dbReference type="Gene3D" id="3.30.450.40">
    <property type="match status" value="6"/>
</dbReference>
<dbReference type="Pfam" id="PF01590">
    <property type="entry name" value="GAF"/>
    <property type="match status" value="2"/>
</dbReference>
<dbReference type="SMART" id="SM00331">
    <property type="entry name" value="PP2C_SIG"/>
    <property type="match status" value="1"/>
</dbReference>
<sequence length="1312" mass="145686">MFDQQRQQNILRRERDQDQRVLSALYTISLACRDRPTIRVILETIHQQLATVFAFDASYIALCDALPEIFSAALLVDEGVAEYIEGLEYGFLTGAVVRERVPLLYRDLVAERTTPVVTFGNHEKQSRSWLGVPLMLADEAIGVISIQSYQVGRYTPDTLDLLQSMANVIAVAVENVRLIEMHGQLSRALREQVSARTEELAALSRIAGAAVSYRSLDTILDEVLGVAINLFGFDAGNVRLLDDTHNYLVLHAHQGFSQHYAEVTLRAPLATSPLRAVVLEETPQVIERGWRSRFDQGQFPEHIFPPFEAALSLPLSISAQVLGTLSLFGLRPRLLNEHTLSLAQAVANQIAIVVENTRLLEVRERQIRELRALSSVSRAASTAQDLRSLLRQVHDALKEFIPLDSFSMLIYDPERQVVSDAILIDANQTRDYWVNQPPPPRSLSAWIIRSGLPLRFENLPDQIAALEDVERSLDTSTRQPLSWMGVPLFDREGRGIGLISVQSYQANIFSPRDESLLYSVAAQVALHVQNVRLLTQRARQIAELEAIGQIGKMVTASYNLDQMLNEVRRVLVDLTDASVFYLVICDPNTRMVSHAIFIEKGNKILLGLQGMRMHPNTMTDWIMNHREPLLFADLTSQQDDLARRGIILRNIGSDQPVRSWAGVPLLARDGELMGVLAVQDYLPYRYDTGTLDFLAQVGSHVSLGVQKMRLFESVEAQSIENARLAAEAQAHAKAAEEQASRIGLVQRITSLLSTRRNLDDVLDIASRELVQIFGADHTGTMLFRPDGSGYLAAEYPNTGVQGMILDLRQNPVAEAILVSRRPLLIRDIERDPHAVASRQQWRMMGIRSLVIIPLISRDHVFGSISLDSYDAPLDFSDSELDLLLTVSTSIAAAVENAQLFAAEQEQRRTADTLREMARVLSSSFNPDEVLRLILGELNKLIAYDTVSVMLLDGDQLRIVASRGHPDGDPRGISLPLYGSAAGEVVRRCEPVVRLPGRDDLPWTKLSTSQDIRAWLGVPLIARGNMLGVLNIDLRGEGASFDERDIEVARTFANHAAVALENAQRYQESIGRIEQELEIARRIQANLFPSQLPHIHGLTIAARCLPARETGGDFYDVIDMGTRAGIIVGDVSGKSLPAAMLMAAARSTSRSEARNHETPWVVLTETNYWLVGDVPDNAFVTLSYALIDPRQQHVVLASAGQLSPLLRRADGIVSFIHAPPALPLGIMTSVEYDQIELDLCHGDTLVFYTDGIVEAHNPSNELFGFDRLEALVATSGHLPPNDLINHILNEIERFADGAPTHDDMTIVVVRIEI</sequence>
<dbReference type="Pfam" id="PF07228">
    <property type="entry name" value="SpoIIE"/>
    <property type="match status" value="1"/>
</dbReference>
<dbReference type="STRING" id="765420.OSCT_2092"/>
<dbReference type="SUPFAM" id="SSF55781">
    <property type="entry name" value="GAF domain-like"/>
    <property type="match status" value="6"/>
</dbReference>
<dbReference type="InterPro" id="IPR016132">
    <property type="entry name" value="Phyto_chromo_attachment"/>
</dbReference>
<feature type="coiled-coil region" evidence="2">
    <location>
        <begin position="1055"/>
        <end position="1082"/>
    </location>
</feature>
<dbReference type="SMART" id="SM00065">
    <property type="entry name" value="GAF"/>
    <property type="match status" value="6"/>
</dbReference>
<dbReference type="GO" id="GO:0016791">
    <property type="term" value="F:phosphatase activity"/>
    <property type="evidence" value="ECO:0007669"/>
    <property type="project" value="TreeGrafter"/>
</dbReference>
<proteinExistence type="predicted"/>
<comment type="caution">
    <text evidence="4">The sequence shown here is derived from an EMBL/GenBank/DDBJ whole genome shotgun (WGS) entry which is preliminary data.</text>
</comment>
<keyword evidence="1" id="KW-0378">Hydrolase</keyword>
<dbReference type="Gene3D" id="3.60.40.10">
    <property type="entry name" value="PPM-type phosphatase domain"/>
    <property type="match status" value="1"/>
</dbReference>
<dbReference type="InterPro" id="IPR001932">
    <property type="entry name" value="PPM-type_phosphatase-like_dom"/>
</dbReference>
<protein>
    <submittedName>
        <fullName evidence="4">Stage II sporulation E family protein</fullName>
    </submittedName>
</protein>
<dbReference type="eggNOG" id="COG2203">
    <property type="taxonomic scope" value="Bacteria"/>
</dbReference>
<organism evidence="4 5">
    <name type="scientific">Oscillochloris trichoides DG-6</name>
    <dbReference type="NCBI Taxonomy" id="765420"/>
    <lineage>
        <taxon>Bacteria</taxon>
        <taxon>Bacillati</taxon>
        <taxon>Chloroflexota</taxon>
        <taxon>Chloroflexia</taxon>
        <taxon>Chloroflexales</taxon>
        <taxon>Chloroflexineae</taxon>
        <taxon>Oscillochloridaceae</taxon>
        <taxon>Oscillochloris</taxon>
    </lineage>
</organism>
<dbReference type="InterPro" id="IPR003018">
    <property type="entry name" value="GAF"/>
</dbReference>
<dbReference type="eggNOG" id="COG2208">
    <property type="taxonomic scope" value="Bacteria"/>
</dbReference>
<dbReference type="PANTHER" id="PTHR43156">
    <property type="entry name" value="STAGE II SPORULATION PROTEIN E-RELATED"/>
    <property type="match status" value="1"/>
</dbReference>
<dbReference type="PANTHER" id="PTHR43156:SF2">
    <property type="entry name" value="STAGE II SPORULATION PROTEIN E"/>
    <property type="match status" value="1"/>
</dbReference>
<dbReference type="InterPro" id="IPR036457">
    <property type="entry name" value="PPM-type-like_dom_sf"/>
</dbReference>
<dbReference type="PROSITE" id="PS51257">
    <property type="entry name" value="PROKAR_LIPOPROTEIN"/>
    <property type="match status" value="1"/>
</dbReference>
<dbReference type="InterPro" id="IPR029016">
    <property type="entry name" value="GAF-like_dom_sf"/>
</dbReference>
<accession>E1IFJ1</accession>
<feature type="domain" description="Phytochrome chromophore attachment site" evidence="3">
    <location>
        <begin position="757"/>
        <end position="807"/>
    </location>
</feature>
<dbReference type="Proteomes" id="UP000054010">
    <property type="component" value="Unassembled WGS sequence"/>
</dbReference>
<reference evidence="4 5" key="1">
    <citation type="journal article" date="2011" name="J. Bacteriol.">
        <title>Draft genome sequence of the anoxygenic filamentous phototrophic bacterium Oscillochloris trichoides subsp. DG-6.</title>
        <authorList>
            <person name="Kuznetsov B.B."/>
            <person name="Ivanovsky R.N."/>
            <person name="Keppen O.I."/>
            <person name="Sukhacheva M.V."/>
            <person name="Bumazhkin B.K."/>
            <person name="Patutina E.O."/>
            <person name="Beletsky A.V."/>
            <person name="Mardanov A.V."/>
            <person name="Baslerov R.V."/>
            <person name="Panteleeva A.N."/>
            <person name="Kolganova T.V."/>
            <person name="Ravin N.V."/>
            <person name="Skryabin K.G."/>
        </authorList>
    </citation>
    <scope>NUCLEOTIDE SEQUENCE [LARGE SCALE GENOMIC DNA]</scope>
    <source>
        <strain evidence="4 5">DG-6</strain>
    </source>
</reference>
<evidence type="ECO:0000256" key="2">
    <source>
        <dbReference type="SAM" id="Coils"/>
    </source>
</evidence>
<gene>
    <name evidence="4" type="ORF">OSCT_2092</name>
</gene>
<dbReference type="SUPFAM" id="SSF81606">
    <property type="entry name" value="PP2C-like"/>
    <property type="match status" value="1"/>
</dbReference>
<evidence type="ECO:0000259" key="3">
    <source>
        <dbReference type="PROSITE" id="PS50046"/>
    </source>
</evidence>
<keyword evidence="5" id="KW-1185">Reference proteome</keyword>
<dbReference type="HOGENOM" id="CLU_006040_0_0_0"/>